<proteinExistence type="predicted"/>
<gene>
    <name evidence="2" type="ORF">MPDQ_001208</name>
</gene>
<accession>A0A507R3G5</accession>
<reference evidence="2 3" key="1">
    <citation type="submission" date="2019-06" db="EMBL/GenBank/DDBJ databases">
        <title>Wine fermentation using esterase from Monascus purpureus.</title>
        <authorList>
            <person name="Geng C."/>
            <person name="Zhang Y."/>
        </authorList>
    </citation>
    <scope>NUCLEOTIDE SEQUENCE [LARGE SCALE GENOMIC DNA]</scope>
    <source>
        <strain evidence="2">HQ1</strain>
    </source>
</reference>
<name>A0A507R3G5_MONPU</name>
<sequence length="62" mass="7047">MGEHEADPYAPFIKVPPQDKNIGHSDVPRVSLSRRTRGTLSTGRPMDSRDRVVFILRREEDG</sequence>
<dbReference type="Proteomes" id="UP000319663">
    <property type="component" value="Unassembled WGS sequence"/>
</dbReference>
<protein>
    <submittedName>
        <fullName evidence="2">Uncharacterized protein</fullName>
    </submittedName>
</protein>
<dbReference type="AlphaFoldDB" id="A0A507R3G5"/>
<evidence type="ECO:0000256" key="1">
    <source>
        <dbReference type="SAM" id="MobiDB-lite"/>
    </source>
</evidence>
<evidence type="ECO:0000313" key="3">
    <source>
        <dbReference type="Proteomes" id="UP000319663"/>
    </source>
</evidence>
<organism evidence="2 3">
    <name type="scientific">Monascus purpureus</name>
    <name type="common">Red mold</name>
    <name type="synonym">Monascus anka</name>
    <dbReference type="NCBI Taxonomy" id="5098"/>
    <lineage>
        <taxon>Eukaryota</taxon>
        <taxon>Fungi</taxon>
        <taxon>Dikarya</taxon>
        <taxon>Ascomycota</taxon>
        <taxon>Pezizomycotina</taxon>
        <taxon>Eurotiomycetes</taxon>
        <taxon>Eurotiomycetidae</taxon>
        <taxon>Eurotiales</taxon>
        <taxon>Aspergillaceae</taxon>
        <taxon>Monascus</taxon>
    </lineage>
</organism>
<dbReference type="EMBL" id="VIFY01000013">
    <property type="protein sequence ID" value="TQB76006.1"/>
    <property type="molecule type" value="Genomic_DNA"/>
</dbReference>
<comment type="caution">
    <text evidence="2">The sequence shown here is derived from an EMBL/GenBank/DDBJ whole genome shotgun (WGS) entry which is preliminary data.</text>
</comment>
<evidence type="ECO:0000313" key="2">
    <source>
        <dbReference type="EMBL" id="TQB76006.1"/>
    </source>
</evidence>
<keyword evidence="3" id="KW-1185">Reference proteome</keyword>
<feature type="region of interest" description="Disordered" evidence="1">
    <location>
        <begin position="1"/>
        <end position="27"/>
    </location>
</feature>